<sequence>MSVKEIDTISYLEELKRVCESKEFQTKPRMKKFITYLTTELVEGRGNNIKGYSIGVDVFEQPNNFDPDLNALVRINAGRLRRLLRLYYLEEGVNNPIKIEIPKGKYIPNFIEQTNTKEPKLKDIGKHNALNIHEKPTLAVLPFRNISKKQDLDFLCFGLSQELASISARFNDLRIIGSVNRPQQDILDQSAIDNYKELGFNYLIDGDVAAFGNTINVAIRLIDVNENHRIWGDNFKINMEKDDVFDVQSNISAEVAKKIGSEYGLINKKNTLLLLEGENVDLSDYMLMLKYYYYQTLLSEELWVELLNSVEKALTNRPNSAILWAMKANLYGDIYAFDMPGEEEAYKNLGEFAEKACSLNPDNIFVRVAVAFKCFMYGEKERFYNICDETISRISNSSFRLSAFAMFLCLFGEWVKGKELLDLVFENNIEVPKWLYGVTCLYYYREEEYELALKEANNYHIPGFYWGPLLRAATYGQLNNTEAAKSNFEELLELRPDFKEKGAKLIAKYIKEDSLISHVIEGLNKVGL</sequence>
<evidence type="ECO:0000313" key="2">
    <source>
        <dbReference type="Proteomes" id="UP001252186"/>
    </source>
</evidence>
<protein>
    <recommendedName>
        <fullName evidence="3">TolB amino-terminal domain-containing protein</fullName>
    </recommendedName>
</protein>
<reference evidence="1 2" key="1">
    <citation type="submission" date="2023-09" db="EMBL/GenBank/DDBJ databases">
        <authorList>
            <person name="Rey-Velasco X."/>
        </authorList>
    </citation>
    <scope>NUCLEOTIDE SEQUENCE [LARGE SCALE GENOMIC DNA]</scope>
    <source>
        <strain evidence="1 2">P050</strain>
    </source>
</reference>
<evidence type="ECO:0008006" key="3">
    <source>
        <dbReference type="Google" id="ProtNLM"/>
    </source>
</evidence>
<name>A0ABU2Y4A7_9FLAO</name>
<evidence type="ECO:0000313" key="1">
    <source>
        <dbReference type="EMBL" id="MDT0553026.1"/>
    </source>
</evidence>
<dbReference type="RefSeq" id="WP_311593007.1">
    <property type="nucleotide sequence ID" value="NZ_JAVRHV010000003.1"/>
</dbReference>
<dbReference type="Gene3D" id="3.40.50.10070">
    <property type="entry name" value="TolB, N-terminal domain"/>
    <property type="match status" value="1"/>
</dbReference>
<dbReference type="Proteomes" id="UP001252186">
    <property type="component" value="Unassembled WGS sequence"/>
</dbReference>
<organism evidence="1 2">
    <name type="scientific">Urechidicola vernalis</name>
    <dbReference type="NCBI Taxonomy" id="3075600"/>
    <lineage>
        <taxon>Bacteria</taxon>
        <taxon>Pseudomonadati</taxon>
        <taxon>Bacteroidota</taxon>
        <taxon>Flavobacteriia</taxon>
        <taxon>Flavobacteriales</taxon>
        <taxon>Flavobacteriaceae</taxon>
        <taxon>Urechidicola</taxon>
    </lineage>
</organism>
<comment type="caution">
    <text evidence="1">The sequence shown here is derived from an EMBL/GenBank/DDBJ whole genome shotgun (WGS) entry which is preliminary data.</text>
</comment>
<proteinExistence type="predicted"/>
<accession>A0ABU2Y4A7</accession>
<dbReference type="InterPro" id="IPR011990">
    <property type="entry name" value="TPR-like_helical_dom_sf"/>
</dbReference>
<keyword evidence="2" id="KW-1185">Reference proteome</keyword>
<dbReference type="Gene3D" id="1.25.40.10">
    <property type="entry name" value="Tetratricopeptide repeat domain"/>
    <property type="match status" value="1"/>
</dbReference>
<gene>
    <name evidence="1" type="ORF">RM519_07205</name>
</gene>
<dbReference type="SUPFAM" id="SSF48452">
    <property type="entry name" value="TPR-like"/>
    <property type="match status" value="1"/>
</dbReference>
<dbReference type="EMBL" id="JAVRHV010000003">
    <property type="protein sequence ID" value="MDT0553026.1"/>
    <property type="molecule type" value="Genomic_DNA"/>
</dbReference>